<dbReference type="PANTHER" id="PTHR34599">
    <property type="entry name" value="PEROXIDASE-RELATED"/>
    <property type="match status" value="1"/>
</dbReference>
<dbReference type="SUPFAM" id="SSF48317">
    <property type="entry name" value="Acid phosphatase/Vanadium-dependent haloperoxidase"/>
    <property type="match status" value="2"/>
</dbReference>
<dbReference type="CDD" id="cd03398">
    <property type="entry name" value="PAP2_haloperoxidase"/>
    <property type="match status" value="1"/>
</dbReference>
<evidence type="ECO:0000313" key="2">
    <source>
        <dbReference type="Proteomes" id="UP000245489"/>
    </source>
</evidence>
<dbReference type="EMBL" id="QGGO01000036">
    <property type="protein sequence ID" value="PWK17300.1"/>
    <property type="molecule type" value="Genomic_DNA"/>
</dbReference>
<gene>
    <name evidence="1" type="ORF">LV89_04401</name>
</gene>
<dbReference type="Proteomes" id="UP000245489">
    <property type="component" value="Unassembled WGS sequence"/>
</dbReference>
<protein>
    <submittedName>
        <fullName evidence="1">PAP2 superfamily protein</fullName>
    </submittedName>
</protein>
<dbReference type="RefSeq" id="WP_109745057.1">
    <property type="nucleotide sequence ID" value="NZ_QGGO01000036.1"/>
</dbReference>
<dbReference type="InterPro" id="IPR036938">
    <property type="entry name" value="PAP2/HPO_sf"/>
</dbReference>
<dbReference type="OrthoDB" id="7793240at2"/>
<reference evidence="1 2" key="1">
    <citation type="submission" date="2018-05" db="EMBL/GenBank/DDBJ databases">
        <title>Genomic Encyclopedia of Archaeal and Bacterial Type Strains, Phase II (KMG-II): from individual species to whole genera.</title>
        <authorList>
            <person name="Goeker M."/>
        </authorList>
    </citation>
    <scope>NUCLEOTIDE SEQUENCE [LARGE SCALE GENOMIC DNA]</scope>
    <source>
        <strain evidence="1 2">DSM 22214</strain>
    </source>
</reference>
<proteinExistence type="predicted"/>
<name>A0A316E329_9BACT</name>
<organism evidence="1 2">
    <name type="scientific">Arcicella aurantiaca</name>
    <dbReference type="NCBI Taxonomy" id="591202"/>
    <lineage>
        <taxon>Bacteria</taxon>
        <taxon>Pseudomonadati</taxon>
        <taxon>Bacteroidota</taxon>
        <taxon>Cytophagia</taxon>
        <taxon>Cytophagales</taxon>
        <taxon>Flectobacillaceae</taxon>
        <taxon>Arcicella</taxon>
    </lineage>
</organism>
<dbReference type="AlphaFoldDB" id="A0A316E329"/>
<dbReference type="PANTHER" id="PTHR34599:SF1">
    <property type="entry name" value="PHOSPHATIDIC ACID PHOSPHATASE TYPE 2_HALOPEROXIDASE DOMAIN-CONTAINING PROTEIN"/>
    <property type="match status" value="1"/>
</dbReference>
<dbReference type="Gene3D" id="1.10.606.20">
    <property type="match status" value="2"/>
</dbReference>
<accession>A0A316E329</accession>
<keyword evidence="2" id="KW-1185">Reference proteome</keyword>
<comment type="caution">
    <text evidence="1">The sequence shown here is derived from an EMBL/GenBank/DDBJ whole genome shotgun (WGS) entry which is preliminary data.</text>
</comment>
<sequence>MISKLWQSDAQKNGVLANMLVSVSIYDATIAAWDSKYVYNRSRPFASDKRIQTFGLKPDSPSYPCEYSVAAGVASTIIAHYFPKMADSVNRMAKLAMESRIATGVAFPSDTRAGFELGKRIALQEIESTKDFMVNTPWDGKYPEGKGLWNGKYAAFANVGKSKTIVLMNASQFRPLPPPDFAKDMVELKNFKPTHKSMSNAFFYDSQPFWNDLITKKIFEKNLHLNAPKAARIYATSAIGYYDGFVSCFDAKYTYWGIRPEQYDTTFKPVLFESPPFPGYPSGHATVSSITAELYSYFFPEDKLYFQNKAKDVAESRFHGGIHFRTDNEVGLELGKKIASEIVKKLRMDGAD</sequence>
<dbReference type="CDD" id="cd03380">
    <property type="entry name" value="PAP2_like_1"/>
    <property type="match status" value="1"/>
</dbReference>
<dbReference type="InterPro" id="IPR052559">
    <property type="entry name" value="V-haloperoxidase"/>
</dbReference>
<evidence type="ECO:0000313" key="1">
    <source>
        <dbReference type="EMBL" id="PWK17300.1"/>
    </source>
</evidence>